<gene>
    <name evidence="2" type="ORF">E5A73_15915</name>
</gene>
<proteinExistence type="predicted"/>
<dbReference type="InterPro" id="IPR013416">
    <property type="entry name" value="CHP02587_IM"/>
</dbReference>
<keyword evidence="1" id="KW-0472">Membrane</keyword>
<feature type="transmembrane region" description="Helical" evidence="1">
    <location>
        <begin position="224"/>
        <end position="247"/>
    </location>
</feature>
<keyword evidence="3" id="KW-1185">Reference proteome</keyword>
<accession>A0A4S1X959</accession>
<name>A0A4S1X959_9SPHN</name>
<dbReference type="OrthoDB" id="147125at2"/>
<keyword evidence="1" id="KW-1133">Transmembrane helix</keyword>
<evidence type="ECO:0000313" key="2">
    <source>
        <dbReference type="EMBL" id="TGX52283.1"/>
    </source>
</evidence>
<keyword evidence="1" id="KW-0812">Transmembrane</keyword>
<feature type="transmembrane region" description="Helical" evidence="1">
    <location>
        <begin position="44"/>
        <end position="60"/>
    </location>
</feature>
<dbReference type="Proteomes" id="UP000306147">
    <property type="component" value="Unassembled WGS sequence"/>
</dbReference>
<dbReference type="InterPro" id="IPR024464">
    <property type="entry name" value="DUF2391"/>
</dbReference>
<dbReference type="NCBIfam" id="TIGR02587">
    <property type="entry name" value="TIGR02587 family membrane protein"/>
    <property type="match status" value="1"/>
</dbReference>
<dbReference type="EMBL" id="SRXT01000006">
    <property type="protein sequence ID" value="TGX52283.1"/>
    <property type="molecule type" value="Genomic_DNA"/>
</dbReference>
<feature type="transmembrane region" description="Helical" evidence="1">
    <location>
        <begin position="12"/>
        <end position="32"/>
    </location>
</feature>
<feature type="transmembrane region" description="Helical" evidence="1">
    <location>
        <begin position="151"/>
        <end position="169"/>
    </location>
</feature>
<comment type="caution">
    <text evidence="2">The sequence shown here is derived from an EMBL/GenBank/DDBJ whole genome shotgun (WGS) entry which is preliminary data.</text>
</comment>
<reference evidence="2 3" key="1">
    <citation type="submission" date="2019-04" db="EMBL/GenBank/DDBJ databases">
        <title>Sphingomonas psychrotolerans sp. nov., isolated from soil in the Tianshan Mountains, Xinjiang, China.</title>
        <authorList>
            <person name="Luo Y."/>
            <person name="Sheng H."/>
        </authorList>
    </citation>
    <scope>NUCLEOTIDE SEQUENCE [LARGE SCALE GENOMIC DNA]</scope>
    <source>
        <strain evidence="2 3">ZFGT-11</strain>
    </source>
</reference>
<protein>
    <submittedName>
        <fullName evidence="2">TIGR02587 family membrane protein</fullName>
    </submittedName>
</protein>
<feature type="transmembrane region" description="Helical" evidence="1">
    <location>
        <begin position="189"/>
        <end position="212"/>
    </location>
</feature>
<organism evidence="2 3">
    <name type="scientific">Sphingomonas gei</name>
    <dbReference type="NCBI Taxonomy" id="1395960"/>
    <lineage>
        <taxon>Bacteria</taxon>
        <taxon>Pseudomonadati</taxon>
        <taxon>Pseudomonadota</taxon>
        <taxon>Alphaproteobacteria</taxon>
        <taxon>Sphingomonadales</taxon>
        <taxon>Sphingomonadaceae</taxon>
        <taxon>Sphingomonas</taxon>
    </lineage>
</organism>
<dbReference type="RefSeq" id="WP_135964825.1">
    <property type="nucleotide sequence ID" value="NZ_SRXT01000006.1"/>
</dbReference>
<feature type="transmembrane region" description="Helical" evidence="1">
    <location>
        <begin position="80"/>
        <end position="100"/>
    </location>
</feature>
<sequence length="279" mass="30037">MTALRPNLDFAYSLARAFGGAIIFGLPLLMTMEMWSIGLYVHPLRLLLFIAANFVVLVFLSRFGGFERTANLREDMLDAFAAYAVGMISSVAILCLFGLLSRGTALDELVGMVAIQAVPGSFGAMIARKQLTGGDPDEGEDEDEAKAARSAGYAGQLFLMLAGALFLAFNVAPTEEMILIAYKMNPWQILLLMLASMLLLHILVFAVGFAGQEEPEGFGIVRRFLLFTVPGYAIALAVSFYVLWTFGRVDGNAFAVIAETMVVLGFPAAIGAAIARLVV</sequence>
<dbReference type="Pfam" id="PF09622">
    <property type="entry name" value="DUF2391"/>
    <property type="match status" value="1"/>
</dbReference>
<evidence type="ECO:0000256" key="1">
    <source>
        <dbReference type="SAM" id="Phobius"/>
    </source>
</evidence>
<feature type="transmembrane region" description="Helical" evidence="1">
    <location>
        <begin position="253"/>
        <end position="278"/>
    </location>
</feature>
<evidence type="ECO:0000313" key="3">
    <source>
        <dbReference type="Proteomes" id="UP000306147"/>
    </source>
</evidence>
<dbReference type="AlphaFoldDB" id="A0A4S1X959"/>